<gene>
    <name evidence="8" type="ORF">PPRIM_AZ9-3.1.T1060027</name>
</gene>
<dbReference type="OMA" id="IKFYHVL"/>
<keyword evidence="4 6" id="KW-1133">Transmembrane helix</keyword>
<feature type="domain" description="Yip1" evidence="7">
    <location>
        <begin position="59"/>
        <end position="198"/>
    </location>
</feature>
<evidence type="ECO:0000256" key="2">
    <source>
        <dbReference type="ARBA" id="ARBA00010596"/>
    </source>
</evidence>
<sequence length="202" mass="22982">MDYTNQKHPQNYSQMEDLKTLDLEESVSETIMRDLRMIAYKLKYVLIPKEQEDNGKELRNWDLWGPLIFCLALAMTLSFKADSTTTSSKSDVFAIIFVLIWVGAFVVTLNAQLLGGKVSFFQSVCLLGYCVFPINIEAIIIAFIGSYLPFVVKLIPVIICFAWSAYSSVGFMASLVPPHKKKLAVYPVFLFYLFLSWFSLIV</sequence>
<evidence type="ECO:0000259" key="7">
    <source>
        <dbReference type="Pfam" id="PF04893"/>
    </source>
</evidence>
<dbReference type="AlphaFoldDB" id="A0A8S1P577"/>
<keyword evidence="3 6" id="KW-0812">Transmembrane</keyword>
<dbReference type="EMBL" id="CAJJDM010000109">
    <property type="protein sequence ID" value="CAD8098055.1"/>
    <property type="molecule type" value="Genomic_DNA"/>
</dbReference>
<organism evidence="8 9">
    <name type="scientific">Paramecium primaurelia</name>
    <dbReference type="NCBI Taxonomy" id="5886"/>
    <lineage>
        <taxon>Eukaryota</taxon>
        <taxon>Sar</taxon>
        <taxon>Alveolata</taxon>
        <taxon>Ciliophora</taxon>
        <taxon>Intramacronucleata</taxon>
        <taxon>Oligohymenophorea</taxon>
        <taxon>Peniculida</taxon>
        <taxon>Parameciidae</taxon>
        <taxon>Paramecium</taxon>
    </lineage>
</organism>
<keyword evidence="5 6" id="KW-0472">Membrane</keyword>
<evidence type="ECO:0000313" key="8">
    <source>
        <dbReference type="EMBL" id="CAD8098055.1"/>
    </source>
</evidence>
<feature type="transmembrane region" description="Helical" evidence="6">
    <location>
        <begin position="126"/>
        <end position="148"/>
    </location>
</feature>
<dbReference type="Pfam" id="PF04893">
    <property type="entry name" value="Yip1"/>
    <property type="match status" value="1"/>
</dbReference>
<accession>A0A8S1P577</accession>
<evidence type="ECO:0000313" key="9">
    <source>
        <dbReference type="Proteomes" id="UP000688137"/>
    </source>
</evidence>
<keyword evidence="9" id="KW-1185">Reference proteome</keyword>
<feature type="transmembrane region" description="Helical" evidence="6">
    <location>
        <begin position="93"/>
        <end position="114"/>
    </location>
</feature>
<evidence type="ECO:0000256" key="3">
    <source>
        <dbReference type="ARBA" id="ARBA00022692"/>
    </source>
</evidence>
<evidence type="ECO:0000256" key="4">
    <source>
        <dbReference type="ARBA" id="ARBA00022989"/>
    </source>
</evidence>
<feature type="transmembrane region" description="Helical" evidence="6">
    <location>
        <begin position="183"/>
        <end position="201"/>
    </location>
</feature>
<protein>
    <recommendedName>
        <fullName evidence="6">Protein YIPF</fullName>
    </recommendedName>
</protein>
<evidence type="ECO:0000256" key="6">
    <source>
        <dbReference type="RuleBase" id="RU361264"/>
    </source>
</evidence>
<reference evidence="8" key="1">
    <citation type="submission" date="2021-01" db="EMBL/GenBank/DDBJ databases">
        <authorList>
            <consortium name="Genoscope - CEA"/>
            <person name="William W."/>
        </authorList>
    </citation>
    <scope>NUCLEOTIDE SEQUENCE</scope>
</reference>
<dbReference type="GO" id="GO:0005802">
    <property type="term" value="C:trans-Golgi network"/>
    <property type="evidence" value="ECO:0007669"/>
    <property type="project" value="TreeGrafter"/>
</dbReference>
<name>A0A8S1P577_PARPR</name>
<dbReference type="PANTHER" id="PTHR21236">
    <property type="entry name" value="GOLGI MEMBRANE PROTEIN YIP1"/>
    <property type="match status" value="1"/>
</dbReference>
<feature type="transmembrane region" description="Helical" evidence="6">
    <location>
        <begin position="63"/>
        <end position="81"/>
    </location>
</feature>
<evidence type="ECO:0000256" key="5">
    <source>
        <dbReference type="ARBA" id="ARBA00023136"/>
    </source>
</evidence>
<feature type="transmembrane region" description="Helical" evidence="6">
    <location>
        <begin position="154"/>
        <end position="176"/>
    </location>
</feature>
<comment type="caution">
    <text evidence="8">The sequence shown here is derived from an EMBL/GenBank/DDBJ whole genome shotgun (WGS) entry which is preliminary data.</text>
</comment>
<dbReference type="PANTHER" id="PTHR21236:SF1">
    <property type="entry name" value="PROTEIN YIPF6"/>
    <property type="match status" value="1"/>
</dbReference>
<dbReference type="GO" id="GO:0006888">
    <property type="term" value="P:endoplasmic reticulum to Golgi vesicle-mediated transport"/>
    <property type="evidence" value="ECO:0007669"/>
    <property type="project" value="InterPro"/>
</dbReference>
<evidence type="ECO:0000256" key="1">
    <source>
        <dbReference type="ARBA" id="ARBA00004141"/>
    </source>
</evidence>
<dbReference type="InterPro" id="IPR045231">
    <property type="entry name" value="Yip1/4-like"/>
</dbReference>
<dbReference type="Proteomes" id="UP000688137">
    <property type="component" value="Unassembled WGS sequence"/>
</dbReference>
<proteinExistence type="inferred from homology"/>
<dbReference type="InterPro" id="IPR006977">
    <property type="entry name" value="Yip1_dom"/>
</dbReference>
<dbReference type="GO" id="GO:0000139">
    <property type="term" value="C:Golgi membrane"/>
    <property type="evidence" value="ECO:0007669"/>
    <property type="project" value="UniProtKB-SubCell"/>
</dbReference>
<comment type="subcellular location">
    <subcellularLocation>
        <location evidence="6">Golgi apparatus membrane</location>
        <topology evidence="6">Multi-pass membrane protein</topology>
    </subcellularLocation>
    <subcellularLocation>
        <location evidence="1">Membrane</location>
        <topology evidence="1">Multi-pass membrane protein</topology>
    </subcellularLocation>
</comment>
<comment type="similarity">
    <text evidence="2 6">Belongs to the YIP1 family.</text>
</comment>